<feature type="transmembrane region" description="Helical" evidence="1">
    <location>
        <begin position="12"/>
        <end position="33"/>
    </location>
</feature>
<dbReference type="SUPFAM" id="SSF103501">
    <property type="entry name" value="Respiratory nitrate reductase 1 gamma chain"/>
    <property type="match status" value="1"/>
</dbReference>
<dbReference type="OrthoDB" id="7872966at2"/>
<name>A0A2K8UCL1_9GAMM</name>
<proteinExistence type="predicted"/>
<dbReference type="AlphaFoldDB" id="A0A2K8UCL1"/>
<evidence type="ECO:0000256" key="1">
    <source>
        <dbReference type="SAM" id="Phobius"/>
    </source>
</evidence>
<dbReference type="RefSeq" id="WP_100920507.1">
    <property type="nucleotide sequence ID" value="NZ_CP020370.1"/>
</dbReference>
<dbReference type="InterPro" id="IPR036197">
    <property type="entry name" value="NarG-like_sf"/>
</dbReference>
<keyword evidence="1" id="KW-1133">Transmembrane helix</keyword>
<dbReference type="Gene3D" id="1.20.950.20">
    <property type="entry name" value="Transmembrane di-heme cytochromes, Chain C"/>
    <property type="match status" value="1"/>
</dbReference>
<organism evidence="2 3">
    <name type="scientific">Candidatus Thiodictyon syntrophicum</name>
    <dbReference type="NCBI Taxonomy" id="1166950"/>
    <lineage>
        <taxon>Bacteria</taxon>
        <taxon>Pseudomonadati</taxon>
        <taxon>Pseudomonadota</taxon>
        <taxon>Gammaproteobacteria</taxon>
        <taxon>Chromatiales</taxon>
        <taxon>Chromatiaceae</taxon>
        <taxon>Thiodictyon</taxon>
    </lineage>
</organism>
<feature type="transmembrane region" description="Helical" evidence="1">
    <location>
        <begin position="114"/>
        <end position="133"/>
    </location>
</feature>
<feature type="transmembrane region" description="Helical" evidence="1">
    <location>
        <begin position="171"/>
        <end position="189"/>
    </location>
</feature>
<dbReference type="EMBL" id="CP020370">
    <property type="protein sequence ID" value="AUB82801.1"/>
    <property type="molecule type" value="Genomic_DNA"/>
</dbReference>
<evidence type="ECO:0000313" key="2">
    <source>
        <dbReference type="EMBL" id="AUB82801.1"/>
    </source>
</evidence>
<reference evidence="2 3" key="1">
    <citation type="submission" date="2017-03" db="EMBL/GenBank/DDBJ databases">
        <title>Complete genome sequence of Candidatus 'Thiodictyon syntrophicum' sp. nov. strain Cad16T, a photolithoautotroph purple sulfur bacterium isolated from an alpine meromictic lake.</title>
        <authorList>
            <person name="Luedin S.M."/>
            <person name="Pothier J.F."/>
            <person name="Danza F."/>
            <person name="Storelli N."/>
            <person name="Wittwer M."/>
            <person name="Tonolla M."/>
        </authorList>
    </citation>
    <scope>NUCLEOTIDE SEQUENCE [LARGE SCALE GENOMIC DNA]</scope>
    <source>
        <strain evidence="2 3">Cad16T</strain>
    </source>
</reference>
<keyword evidence="3" id="KW-1185">Reference proteome</keyword>
<feature type="transmembrane region" description="Helical" evidence="1">
    <location>
        <begin position="74"/>
        <end position="94"/>
    </location>
</feature>
<evidence type="ECO:0000313" key="3">
    <source>
        <dbReference type="Proteomes" id="UP000232638"/>
    </source>
</evidence>
<keyword evidence="1" id="KW-0812">Transmembrane</keyword>
<gene>
    <name evidence="2" type="ORF">THSYN_18895</name>
</gene>
<feature type="transmembrane region" description="Helical" evidence="1">
    <location>
        <begin position="145"/>
        <end position="165"/>
    </location>
</feature>
<protein>
    <submittedName>
        <fullName evidence="2">Nitrate reductase</fullName>
    </submittedName>
</protein>
<sequence length="216" mass="24037">MNLLEFARGPVIHWALIILVAGTIWRLLGVLILTRGADLSRPRDAFGNFKGYRTVFSRAWPSGEFTVATRYQTIMAYFFHFATLIVVIGITPHIEFITSLTGYSWPALPNAVGVAVGTIALVSLIALIGRRLSMPKIYCSNIGDYVTWVLVATPLITGLLAFAHLGARYETMLAIHILSVAALFVWFPFSKLMHSFWFIFSRAQSGLSYAHKGVRI</sequence>
<dbReference type="Proteomes" id="UP000232638">
    <property type="component" value="Chromosome"/>
</dbReference>
<keyword evidence="1" id="KW-0472">Membrane</keyword>
<dbReference type="KEGG" id="tsy:THSYN_18895"/>
<accession>A0A2K8UCL1</accession>